<dbReference type="Proteomes" id="UP000294498">
    <property type="component" value="Unassembled WGS sequence"/>
</dbReference>
<name>A0A4R8DFE1_9BACT</name>
<dbReference type="OrthoDB" id="978748at2"/>
<evidence type="ECO:0000313" key="1">
    <source>
        <dbReference type="EMBL" id="TDW96301.1"/>
    </source>
</evidence>
<sequence>MNAATIHDLKKELATLPPAELVEACLRLAKYKKENKELLTFLLFEAHDLTGYMEGAKVEIREQLKEVNTQPYLMKKTLRKVLRTTNKHIRYAASKEVEVELLLFFCKQIRADKIPIHRSTQMVNLFAQQLKKIRKALEGLHEDLQYDYERQLRILEE</sequence>
<reference evidence="1 2" key="1">
    <citation type="submission" date="2019-03" db="EMBL/GenBank/DDBJ databases">
        <title>Genomic Encyclopedia of Type Strains, Phase IV (KMG-IV): sequencing the most valuable type-strain genomes for metagenomic binning, comparative biology and taxonomic classification.</title>
        <authorList>
            <person name="Goeker M."/>
        </authorList>
    </citation>
    <scope>NUCLEOTIDE SEQUENCE [LARGE SCALE GENOMIC DNA]</scope>
    <source>
        <strain evidence="1 2">DSM 100059</strain>
    </source>
</reference>
<accession>A0A4R8DFE1</accession>
<protein>
    <submittedName>
        <fullName evidence="1">Uncharacterized protein</fullName>
    </submittedName>
</protein>
<gene>
    <name evidence="1" type="ORF">EDB95_4127</name>
</gene>
<comment type="caution">
    <text evidence="1">The sequence shown here is derived from an EMBL/GenBank/DDBJ whole genome shotgun (WGS) entry which is preliminary data.</text>
</comment>
<dbReference type="EMBL" id="SODV01000002">
    <property type="protein sequence ID" value="TDW96301.1"/>
    <property type="molecule type" value="Genomic_DNA"/>
</dbReference>
<dbReference type="RefSeq" id="WP_133996487.1">
    <property type="nucleotide sequence ID" value="NZ_SODV01000002.1"/>
</dbReference>
<dbReference type="AlphaFoldDB" id="A0A4R8DFE1"/>
<keyword evidence="2" id="KW-1185">Reference proteome</keyword>
<proteinExistence type="predicted"/>
<evidence type="ECO:0000313" key="2">
    <source>
        <dbReference type="Proteomes" id="UP000294498"/>
    </source>
</evidence>
<organism evidence="1 2">
    <name type="scientific">Dinghuibacter silviterrae</name>
    <dbReference type="NCBI Taxonomy" id="1539049"/>
    <lineage>
        <taxon>Bacteria</taxon>
        <taxon>Pseudomonadati</taxon>
        <taxon>Bacteroidota</taxon>
        <taxon>Chitinophagia</taxon>
        <taxon>Chitinophagales</taxon>
        <taxon>Chitinophagaceae</taxon>
        <taxon>Dinghuibacter</taxon>
    </lineage>
</organism>